<name>A0A532UTU3_UNCL8</name>
<accession>A0A532UTU3</accession>
<feature type="transmembrane region" description="Helical" evidence="6">
    <location>
        <begin position="163"/>
        <end position="182"/>
    </location>
</feature>
<sequence length="405" mass="44007">MKDQPTADSNPAPKRGLFPIRGEAPPVSGLFAGGIVLLGFALSLTLVAVEILTVFLVLLLLFRLFHGHKPQITRWDLPFITFILIRLLSSIFGDHAELAAKGFSNLFFAAAYFITAWSLQENRHVGWRNFIRALVIGTAIASVVGLIQVLGGEHRAVGLYGGYTVFGSLTGASLILGIFLSINNNLFKRKLIDIPLLTLCATGLAASICRAEWIAAILVLLPAGIMFRPKISALVFVFIAVLFLAITPLRDRLFTMADPVSNLSGREVLWQPALELITEKPVLGHGLNSFQAIFPDELRPYMTDPGAGDWHNLYLQVAVESGLLGLVAFLWMLGIGLYICHNRIRLAKTPEERGLAWGLFGALAFFCIAGGMGVFLVRIPITVLVFLVLGGITSSRNITGVKSTS</sequence>
<feature type="transmembrane region" description="Helical" evidence="6">
    <location>
        <begin position="323"/>
        <end position="344"/>
    </location>
</feature>
<evidence type="ECO:0000259" key="7">
    <source>
        <dbReference type="Pfam" id="PF04932"/>
    </source>
</evidence>
<proteinExistence type="predicted"/>
<evidence type="ECO:0000256" key="2">
    <source>
        <dbReference type="ARBA" id="ARBA00022692"/>
    </source>
</evidence>
<feature type="region of interest" description="Disordered" evidence="5">
    <location>
        <begin position="1"/>
        <end position="20"/>
    </location>
</feature>
<feature type="transmembrane region" description="Helical" evidence="6">
    <location>
        <begin position="74"/>
        <end position="92"/>
    </location>
</feature>
<dbReference type="PANTHER" id="PTHR37422:SF13">
    <property type="entry name" value="LIPOPOLYSACCHARIDE BIOSYNTHESIS PROTEIN PA4999-RELATED"/>
    <property type="match status" value="1"/>
</dbReference>
<dbReference type="GO" id="GO:0016020">
    <property type="term" value="C:membrane"/>
    <property type="evidence" value="ECO:0007669"/>
    <property type="project" value="UniProtKB-SubCell"/>
</dbReference>
<feature type="transmembrane region" description="Helical" evidence="6">
    <location>
        <begin position="231"/>
        <end position="249"/>
    </location>
</feature>
<feature type="domain" description="O-antigen ligase-related" evidence="7">
    <location>
        <begin position="197"/>
        <end position="330"/>
    </location>
</feature>
<evidence type="ECO:0000256" key="1">
    <source>
        <dbReference type="ARBA" id="ARBA00004141"/>
    </source>
</evidence>
<reference evidence="8 9" key="1">
    <citation type="submission" date="2017-06" db="EMBL/GenBank/DDBJ databases">
        <title>Novel microbial phyla capable of carbon fixation and sulfur reduction in deep-sea sediments.</title>
        <authorList>
            <person name="Huang J."/>
            <person name="Baker B."/>
            <person name="Wang Y."/>
        </authorList>
    </citation>
    <scope>NUCLEOTIDE SEQUENCE [LARGE SCALE GENOMIC DNA]</scope>
    <source>
        <strain evidence="8">B3_LCP</strain>
    </source>
</reference>
<dbReference type="InterPro" id="IPR007016">
    <property type="entry name" value="O-antigen_ligase-rel_domated"/>
</dbReference>
<keyword evidence="2 6" id="KW-0812">Transmembrane</keyword>
<evidence type="ECO:0000256" key="6">
    <source>
        <dbReference type="SAM" id="Phobius"/>
    </source>
</evidence>
<evidence type="ECO:0000313" key="8">
    <source>
        <dbReference type="EMBL" id="TKJ38360.1"/>
    </source>
</evidence>
<evidence type="ECO:0000256" key="4">
    <source>
        <dbReference type="ARBA" id="ARBA00023136"/>
    </source>
</evidence>
<keyword evidence="3 6" id="KW-1133">Transmembrane helix</keyword>
<dbReference type="Proteomes" id="UP000319619">
    <property type="component" value="Unassembled WGS sequence"/>
</dbReference>
<keyword evidence="4 6" id="KW-0472">Membrane</keyword>
<comment type="caution">
    <text evidence="8">The sequence shown here is derived from an EMBL/GenBank/DDBJ whole genome shotgun (WGS) entry which is preliminary data.</text>
</comment>
<gene>
    <name evidence="8" type="ORF">CEE37_12635</name>
</gene>
<feature type="transmembrane region" description="Helical" evidence="6">
    <location>
        <begin position="131"/>
        <end position="151"/>
    </location>
</feature>
<feature type="transmembrane region" description="Helical" evidence="6">
    <location>
        <begin position="98"/>
        <end position="119"/>
    </location>
</feature>
<dbReference type="EMBL" id="NJBN01000010">
    <property type="protein sequence ID" value="TKJ38360.1"/>
    <property type="molecule type" value="Genomic_DNA"/>
</dbReference>
<evidence type="ECO:0000256" key="3">
    <source>
        <dbReference type="ARBA" id="ARBA00022989"/>
    </source>
</evidence>
<evidence type="ECO:0000256" key="5">
    <source>
        <dbReference type="SAM" id="MobiDB-lite"/>
    </source>
</evidence>
<dbReference type="AlphaFoldDB" id="A0A532UTU3"/>
<organism evidence="8 9">
    <name type="scientific">candidate division LCP-89 bacterium B3_LCP</name>
    <dbReference type="NCBI Taxonomy" id="2012998"/>
    <lineage>
        <taxon>Bacteria</taxon>
        <taxon>Pseudomonadati</taxon>
        <taxon>Bacteria division LCP-89</taxon>
    </lineage>
</organism>
<protein>
    <recommendedName>
        <fullName evidence="7">O-antigen ligase-related domain-containing protein</fullName>
    </recommendedName>
</protein>
<feature type="transmembrane region" description="Helical" evidence="6">
    <location>
        <begin position="356"/>
        <end position="389"/>
    </location>
</feature>
<comment type="subcellular location">
    <subcellularLocation>
        <location evidence="1">Membrane</location>
        <topology evidence="1">Multi-pass membrane protein</topology>
    </subcellularLocation>
</comment>
<feature type="transmembrane region" description="Helical" evidence="6">
    <location>
        <begin position="35"/>
        <end position="62"/>
    </location>
</feature>
<evidence type="ECO:0000313" key="9">
    <source>
        <dbReference type="Proteomes" id="UP000319619"/>
    </source>
</evidence>
<dbReference type="InterPro" id="IPR051533">
    <property type="entry name" value="WaaL-like"/>
</dbReference>
<dbReference type="Pfam" id="PF04932">
    <property type="entry name" value="Wzy_C"/>
    <property type="match status" value="1"/>
</dbReference>
<dbReference type="PANTHER" id="PTHR37422">
    <property type="entry name" value="TEICHURONIC ACID BIOSYNTHESIS PROTEIN TUAE"/>
    <property type="match status" value="1"/>
</dbReference>